<dbReference type="RefSeq" id="WP_073329599.1">
    <property type="nucleotide sequence ID" value="NZ_FQYO01000003.1"/>
</dbReference>
<dbReference type="STRING" id="1447782.SAMN05444417_2091"/>
<keyword evidence="2" id="KW-1133">Transmembrane helix</keyword>
<evidence type="ECO:0000256" key="1">
    <source>
        <dbReference type="SAM" id="MobiDB-lite"/>
    </source>
</evidence>
<proteinExistence type="predicted"/>
<keyword evidence="2" id="KW-0812">Transmembrane</keyword>
<evidence type="ECO:0000313" key="4">
    <source>
        <dbReference type="Proteomes" id="UP000184292"/>
    </source>
</evidence>
<keyword evidence="2" id="KW-0472">Membrane</keyword>
<accession>A0A1M6ENW5</accession>
<dbReference type="EMBL" id="FQYO01000003">
    <property type="protein sequence ID" value="SHI87048.1"/>
    <property type="molecule type" value="Genomic_DNA"/>
</dbReference>
<dbReference type="Pfam" id="PF10112">
    <property type="entry name" value="Halogen_Hydrol"/>
    <property type="match status" value="1"/>
</dbReference>
<gene>
    <name evidence="3" type="ORF">SAMN05444417_2091</name>
</gene>
<feature type="transmembrane region" description="Helical" evidence="2">
    <location>
        <begin position="50"/>
        <end position="80"/>
    </location>
</feature>
<evidence type="ECO:0000256" key="2">
    <source>
        <dbReference type="SAM" id="Phobius"/>
    </source>
</evidence>
<dbReference type="OrthoDB" id="7375296at2"/>
<dbReference type="AlphaFoldDB" id="A0A1M6ENW5"/>
<feature type="transmembrane region" description="Helical" evidence="2">
    <location>
        <begin position="104"/>
        <end position="123"/>
    </location>
</feature>
<evidence type="ECO:0000313" key="3">
    <source>
        <dbReference type="EMBL" id="SHI87048.1"/>
    </source>
</evidence>
<dbReference type="Proteomes" id="UP000184292">
    <property type="component" value="Unassembled WGS sequence"/>
</dbReference>
<sequence>MARRFGGRFSPGGREEMTPAEQAVRQDALADAEVDAAGGKAGLMFLPPAILVFTSLGAGPAGLVLGLLGAAALTLGAWLLRDGLRAEAAFATRAVARRPFPRKIAAALLAGTGCALASASGGVTLAGDLLYGAAAAGLHLVAFGLDPMTHKKAAGLDSFQQERVARVVDEAEGYLSEIKRTIAALSDRRLDMQVATFAAQARAMIRGVEEDPRDLTAARKYLGVYLMGARDASARFADLYARRRDEAARAKYEALLTDLTDNFAARTTTMIEGDREAMEIEVKVLRDRLAREGVTVQEREPA</sequence>
<dbReference type="InterPro" id="IPR018770">
    <property type="entry name" value="ChloroindolylP_hydrolase"/>
</dbReference>
<organism evidence="3 4">
    <name type="scientific">Wenxinia saemankumensis</name>
    <dbReference type="NCBI Taxonomy" id="1447782"/>
    <lineage>
        <taxon>Bacteria</taxon>
        <taxon>Pseudomonadati</taxon>
        <taxon>Pseudomonadota</taxon>
        <taxon>Alphaproteobacteria</taxon>
        <taxon>Rhodobacterales</taxon>
        <taxon>Roseobacteraceae</taxon>
        <taxon>Wenxinia</taxon>
    </lineage>
</organism>
<protein>
    <submittedName>
        <fullName evidence="3">5-bromo-4-chloroindolyl phosphate hydrolysis protein</fullName>
    </submittedName>
</protein>
<feature type="region of interest" description="Disordered" evidence="1">
    <location>
        <begin position="1"/>
        <end position="23"/>
    </location>
</feature>
<reference evidence="3 4" key="1">
    <citation type="submission" date="2016-11" db="EMBL/GenBank/DDBJ databases">
        <authorList>
            <person name="Jaros S."/>
            <person name="Januszkiewicz K."/>
            <person name="Wedrychowicz H."/>
        </authorList>
    </citation>
    <scope>NUCLEOTIDE SEQUENCE [LARGE SCALE GENOMIC DNA]</scope>
    <source>
        <strain evidence="3 4">DSM 100565</strain>
    </source>
</reference>
<name>A0A1M6ENW5_9RHOB</name>
<keyword evidence="4" id="KW-1185">Reference proteome</keyword>